<dbReference type="EMBL" id="CAFBNE010000066">
    <property type="protein sequence ID" value="CAB4958134.1"/>
    <property type="molecule type" value="Genomic_DNA"/>
</dbReference>
<keyword evidence="2" id="KW-0808">Transferase</keyword>
<evidence type="ECO:0000313" key="8">
    <source>
        <dbReference type="EMBL" id="CAB4958134.1"/>
    </source>
</evidence>
<dbReference type="PANTHER" id="PTHR12137:SF54">
    <property type="entry name" value="CARBOHYDRATE SULFOTRANSFERASE"/>
    <property type="match status" value="1"/>
</dbReference>
<dbReference type="Pfam" id="PF03567">
    <property type="entry name" value="Sulfotransfer_2"/>
    <property type="match status" value="1"/>
</dbReference>
<dbReference type="InterPro" id="IPR018011">
    <property type="entry name" value="Carb_sulfotrans_8-10"/>
</dbReference>
<dbReference type="InterPro" id="IPR005331">
    <property type="entry name" value="Sulfotransferase"/>
</dbReference>
<evidence type="ECO:0000256" key="1">
    <source>
        <dbReference type="ARBA" id="ARBA00004323"/>
    </source>
</evidence>
<name>A0A6J7KX57_9ZZZZ</name>
<evidence type="ECO:0000256" key="2">
    <source>
        <dbReference type="ARBA" id="ARBA00022679"/>
    </source>
</evidence>
<keyword evidence="7" id="KW-0325">Glycoprotein</keyword>
<dbReference type="GO" id="GO:0016051">
    <property type="term" value="P:carbohydrate biosynthetic process"/>
    <property type="evidence" value="ECO:0007669"/>
    <property type="project" value="InterPro"/>
</dbReference>
<dbReference type="PANTHER" id="PTHR12137">
    <property type="entry name" value="CARBOHYDRATE SULFOTRANSFERASE"/>
    <property type="match status" value="1"/>
</dbReference>
<dbReference type="GO" id="GO:0000139">
    <property type="term" value="C:Golgi membrane"/>
    <property type="evidence" value="ECO:0007669"/>
    <property type="project" value="UniProtKB-SubCell"/>
</dbReference>
<reference evidence="8" key="1">
    <citation type="submission" date="2020-05" db="EMBL/GenBank/DDBJ databases">
        <authorList>
            <person name="Chiriac C."/>
            <person name="Salcher M."/>
            <person name="Ghai R."/>
            <person name="Kavagutti S V."/>
        </authorList>
    </citation>
    <scope>NUCLEOTIDE SEQUENCE</scope>
</reference>
<keyword evidence="6" id="KW-0472">Membrane</keyword>
<comment type="subcellular location">
    <subcellularLocation>
        <location evidence="1">Golgi apparatus membrane</location>
        <topology evidence="1">Single-pass type II membrane protein</topology>
    </subcellularLocation>
</comment>
<evidence type="ECO:0000256" key="3">
    <source>
        <dbReference type="ARBA" id="ARBA00022692"/>
    </source>
</evidence>
<sequence>MSIDRRPAPSDLGKTTRAYVKSMGWRSVNLHTHISLVNRYVYVEVPKAGCGTMKATLGGMEAARQSPAAVLRVQENPHDRTRATPFVKPFQLPPDLLEEALRGRKWSRFTVVREPASRLLSGYLEKIRQGLQQSDPILKALRERGGAPELAQDISFADFIEVVSGQDSREQDPHWRRQVDQIGHGIIDYDAVIHLEELDASWDRVASLTGVAGLQEQFFCRNSTQAGSRINDYFTPAILANVTRAYAGDYSTFGYQPPVL</sequence>
<evidence type="ECO:0000256" key="5">
    <source>
        <dbReference type="ARBA" id="ARBA00023034"/>
    </source>
</evidence>
<protein>
    <submittedName>
        <fullName evidence="8">Unannotated protein</fullName>
    </submittedName>
</protein>
<proteinExistence type="predicted"/>
<keyword evidence="3" id="KW-0812">Transmembrane</keyword>
<dbReference type="AlphaFoldDB" id="A0A6J7KX57"/>
<accession>A0A6J7KX57</accession>
<evidence type="ECO:0000256" key="6">
    <source>
        <dbReference type="ARBA" id="ARBA00023136"/>
    </source>
</evidence>
<keyword evidence="4" id="KW-1133">Transmembrane helix</keyword>
<gene>
    <name evidence="8" type="ORF">UFOPK3772_02016</name>
</gene>
<dbReference type="GO" id="GO:0008146">
    <property type="term" value="F:sulfotransferase activity"/>
    <property type="evidence" value="ECO:0007669"/>
    <property type="project" value="InterPro"/>
</dbReference>
<organism evidence="8">
    <name type="scientific">freshwater metagenome</name>
    <dbReference type="NCBI Taxonomy" id="449393"/>
    <lineage>
        <taxon>unclassified sequences</taxon>
        <taxon>metagenomes</taxon>
        <taxon>ecological metagenomes</taxon>
    </lineage>
</organism>
<evidence type="ECO:0000256" key="7">
    <source>
        <dbReference type="ARBA" id="ARBA00023180"/>
    </source>
</evidence>
<evidence type="ECO:0000256" key="4">
    <source>
        <dbReference type="ARBA" id="ARBA00022989"/>
    </source>
</evidence>
<keyword evidence="5" id="KW-0333">Golgi apparatus</keyword>